<dbReference type="InterPro" id="IPR036380">
    <property type="entry name" value="Isochorismatase-like_sf"/>
</dbReference>
<sequence length="235" mass="26187">MATPGEEDAGRHIFPSLSRMNTMTLNTDDTLLTPDNHAVMLIDHQYLQLLTVRSHTVETVVNNATFLAEGAKIFNVPTLFTTAFAERQAMFAELQAVHPEQQPVDRFGLNAWDDERVREWVKNTGKKKLVMAGLWTEVCLTMPVLSGLAAGFEVYIVTDASGASSVEAHERAVQRMVQAGARPLSTVSYVSEVQRDWSRADTAEQVVKLFERRGGGFGHGLKWEWQLLGLQEGTR</sequence>
<dbReference type="EMBL" id="CADIKM010000106">
    <property type="protein sequence ID" value="CAB3807642.1"/>
    <property type="molecule type" value="Genomic_DNA"/>
</dbReference>
<proteinExistence type="predicted"/>
<evidence type="ECO:0000259" key="1">
    <source>
        <dbReference type="Pfam" id="PF00857"/>
    </source>
</evidence>
<feature type="domain" description="Isochorismatase-like" evidence="1">
    <location>
        <begin position="38"/>
        <end position="186"/>
    </location>
</feature>
<dbReference type="InterPro" id="IPR053152">
    <property type="entry name" value="Hydrolase_YcaC-like"/>
</dbReference>
<reference evidence="2 3" key="1">
    <citation type="submission" date="2020-04" db="EMBL/GenBank/DDBJ databases">
        <authorList>
            <person name="De Canck E."/>
        </authorList>
    </citation>
    <scope>NUCLEOTIDE SEQUENCE [LARGE SCALE GENOMIC DNA]</scope>
    <source>
        <strain evidence="2 3">LMG 28138</strain>
    </source>
</reference>
<name>A0A6S7BXY1_9BURK</name>
<dbReference type="InterPro" id="IPR000868">
    <property type="entry name" value="Isochorismatase-like_dom"/>
</dbReference>
<dbReference type="PANTHER" id="PTHR43559">
    <property type="entry name" value="HYDROLASE YCAC-RELATED"/>
    <property type="match status" value="1"/>
</dbReference>
<keyword evidence="3" id="KW-1185">Reference proteome</keyword>
<dbReference type="PANTHER" id="PTHR43559:SF3">
    <property type="entry name" value="HYDROLASE YCAC-RELATED"/>
    <property type="match status" value="1"/>
</dbReference>
<evidence type="ECO:0000313" key="3">
    <source>
        <dbReference type="Proteomes" id="UP000494115"/>
    </source>
</evidence>
<evidence type="ECO:0000313" key="2">
    <source>
        <dbReference type="EMBL" id="CAB3807642.1"/>
    </source>
</evidence>
<protein>
    <recommendedName>
        <fullName evidence="1">Isochorismatase-like domain-containing protein</fullName>
    </recommendedName>
</protein>
<dbReference type="SUPFAM" id="SSF52499">
    <property type="entry name" value="Isochorismatase-like hydrolases"/>
    <property type="match status" value="1"/>
</dbReference>
<dbReference type="Pfam" id="PF00857">
    <property type="entry name" value="Isochorismatase"/>
    <property type="match status" value="1"/>
</dbReference>
<accession>A0A6S7BXY1</accession>
<organism evidence="2 3">
    <name type="scientific">Pararobbsia alpina</name>
    <dbReference type="NCBI Taxonomy" id="621374"/>
    <lineage>
        <taxon>Bacteria</taxon>
        <taxon>Pseudomonadati</taxon>
        <taxon>Pseudomonadota</taxon>
        <taxon>Betaproteobacteria</taxon>
        <taxon>Burkholderiales</taxon>
        <taxon>Burkholderiaceae</taxon>
        <taxon>Pararobbsia</taxon>
    </lineage>
</organism>
<gene>
    <name evidence="2" type="ORF">LMG28138_05952</name>
</gene>
<dbReference type="AlphaFoldDB" id="A0A6S7BXY1"/>
<dbReference type="Proteomes" id="UP000494115">
    <property type="component" value="Unassembled WGS sequence"/>
</dbReference>
<dbReference type="Gene3D" id="3.40.50.850">
    <property type="entry name" value="Isochorismatase-like"/>
    <property type="match status" value="1"/>
</dbReference>